<feature type="domain" description="HTH luxR-type" evidence="5">
    <location>
        <begin position="64"/>
        <end position="129"/>
    </location>
</feature>
<keyword evidence="1" id="KW-0805">Transcription regulation</keyword>
<organism evidence="6 7">
    <name type="scientific">Kitasatospora kifunensis</name>
    <name type="common">Streptomyces kifunensis</name>
    <dbReference type="NCBI Taxonomy" id="58351"/>
    <lineage>
        <taxon>Bacteria</taxon>
        <taxon>Bacillati</taxon>
        <taxon>Actinomycetota</taxon>
        <taxon>Actinomycetes</taxon>
        <taxon>Kitasatosporales</taxon>
        <taxon>Streptomycetaceae</taxon>
        <taxon>Kitasatospora</taxon>
    </lineage>
</organism>
<evidence type="ECO:0000256" key="1">
    <source>
        <dbReference type="ARBA" id="ARBA00023015"/>
    </source>
</evidence>
<dbReference type="SUPFAM" id="SSF46894">
    <property type="entry name" value="C-terminal effector domain of the bipartite response regulators"/>
    <property type="match status" value="1"/>
</dbReference>
<reference evidence="6 7" key="1">
    <citation type="submission" date="2020-08" db="EMBL/GenBank/DDBJ databases">
        <title>Sequencing the genomes of 1000 actinobacteria strains.</title>
        <authorList>
            <person name="Klenk H.-P."/>
        </authorList>
    </citation>
    <scope>NUCLEOTIDE SEQUENCE [LARGE SCALE GENOMIC DNA]</scope>
    <source>
        <strain evidence="6 7">DSM 41654</strain>
    </source>
</reference>
<sequence>MAVEEPGSLPVVVEAMVTLHRAFVSSAPTRWPASDPGGSGVVPAQRAAPGALEPVRARGRQPRPSARPDLLSAREREILWLVDQALSNRQIGSRLNITEGTVKRHLSNIFAKLGAVSRIDAVNKARAVEPSWQG</sequence>
<dbReference type="PANTHER" id="PTHR44688:SF25">
    <property type="entry name" value="HTH LUXR-TYPE DOMAIN-CONTAINING PROTEIN"/>
    <property type="match status" value="1"/>
</dbReference>
<dbReference type="InterPro" id="IPR036388">
    <property type="entry name" value="WH-like_DNA-bd_sf"/>
</dbReference>
<dbReference type="SMART" id="SM00421">
    <property type="entry name" value="HTH_LUXR"/>
    <property type="match status" value="1"/>
</dbReference>
<keyword evidence="3" id="KW-0804">Transcription</keyword>
<evidence type="ECO:0000256" key="4">
    <source>
        <dbReference type="SAM" id="MobiDB-lite"/>
    </source>
</evidence>
<dbReference type="RefSeq" id="WP_376778390.1">
    <property type="nucleotide sequence ID" value="NZ_JACHJV010000001.1"/>
</dbReference>
<feature type="region of interest" description="Disordered" evidence="4">
    <location>
        <begin position="28"/>
        <end position="69"/>
    </location>
</feature>
<proteinExistence type="predicted"/>
<dbReference type="PROSITE" id="PS50043">
    <property type="entry name" value="HTH_LUXR_2"/>
    <property type="match status" value="1"/>
</dbReference>
<dbReference type="PANTHER" id="PTHR44688">
    <property type="entry name" value="DNA-BINDING TRANSCRIPTIONAL ACTIVATOR DEVR_DOSR"/>
    <property type="match status" value="1"/>
</dbReference>
<evidence type="ECO:0000313" key="6">
    <source>
        <dbReference type="EMBL" id="MBB4922003.1"/>
    </source>
</evidence>
<evidence type="ECO:0000259" key="5">
    <source>
        <dbReference type="PROSITE" id="PS50043"/>
    </source>
</evidence>
<dbReference type="EMBL" id="JACHJV010000001">
    <property type="protein sequence ID" value="MBB4922003.1"/>
    <property type="molecule type" value="Genomic_DNA"/>
</dbReference>
<keyword evidence="7" id="KW-1185">Reference proteome</keyword>
<evidence type="ECO:0000313" key="7">
    <source>
        <dbReference type="Proteomes" id="UP000540506"/>
    </source>
</evidence>
<dbReference type="Pfam" id="PF00196">
    <property type="entry name" value="GerE"/>
    <property type="match status" value="1"/>
</dbReference>
<dbReference type="Proteomes" id="UP000540506">
    <property type="component" value="Unassembled WGS sequence"/>
</dbReference>
<gene>
    <name evidence="6" type="ORF">FHR34_000996</name>
</gene>
<dbReference type="Gene3D" id="1.10.10.10">
    <property type="entry name" value="Winged helix-like DNA-binding domain superfamily/Winged helix DNA-binding domain"/>
    <property type="match status" value="1"/>
</dbReference>
<dbReference type="CDD" id="cd06170">
    <property type="entry name" value="LuxR_C_like"/>
    <property type="match status" value="1"/>
</dbReference>
<dbReference type="GO" id="GO:0006355">
    <property type="term" value="P:regulation of DNA-templated transcription"/>
    <property type="evidence" value="ECO:0007669"/>
    <property type="project" value="InterPro"/>
</dbReference>
<accession>A0A7W7VTQ0</accession>
<dbReference type="PRINTS" id="PR00038">
    <property type="entry name" value="HTHLUXR"/>
</dbReference>
<name>A0A7W7VTQ0_KITKI</name>
<evidence type="ECO:0000256" key="2">
    <source>
        <dbReference type="ARBA" id="ARBA00023125"/>
    </source>
</evidence>
<evidence type="ECO:0000256" key="3">
    <source>
        <dbReference type="ARBA" id="ARBA00023163"/>
    </source>
</evidence>
<dbReference type="GO" id="GO:0003677">
    <property type="term" value="F:DNA binding"/>
    <property type="evidence" value="ECO:0007669"/>
    <property type="project" value="UniProtKB-KW"/>
</dbReference>
<dbReference type="AlphaFoldDB" id="A0A7W7VTQ0"/>
<keyword evidence="2 6" id="KW-0238">DNA-binding</keyword>
<dbReference type="InterPro" id="IPR016032">
    <property type="entry name" value="Sig_transdc_resp-reg_C-effctor"/>
</dbReference>
<comment type="caution">
    <text evidence="6">The sequence shown here is derived from an EMBL/GenBank/DDBJ whole genome shotgun (WGS) entry which is preliminary data.</text>
</comment>
<protein>
    <submittedName>
        <fullName evidence="6">DNA-binding CsgD family transcriptional regulator</fullName>
    </submittedName>
</protein>
<dbReference type="InterPro" id="IPR000792">
    <property type="entry name" value="Tscrpt_reg_LuxR_C"/>
</dbReference>